<gene>
    <name evidence="2" type="ORF">TsFJ059_007886</name>
</gene>
<dbReference type="EMBL" id="JAIMJC010000005">
    <property type="protein sequence ID" value="KAH0525533.1"/>
    <property type="molecule type" value="Genomic_DNA"/>
</dbReference>
<evidence type="ECO:0000256" key="1">
    <source>
        <dbReference type="SAM" id="MobiDB-lite"/>
    </source>
</evidence>
<dbReference type="AlphaFoldDB" id="A0A9P8KQW7"/>
<name>A0A9P8KQW7_9HYPO</name>
<evidence type="ECO:0000313" key="3">
    <source>
        <dbReference type="Proteomes" id="UP000826573"/>
    </source>
</evidence>
<feature type="compositionally biased region" description="Basic and acidic residues" evidence="1">
    <location>
        <begin position="75"/>
        <end position="85"/>
    </location>
</feature>
<reference evidence="2 3" key="1">
    <citation type="submission" date="2021-08" db="EMBL/GenBank/DDBJ databases">
        <title>The highly contiguous genome resource for Trichoderma semiorbis FJ059, a fungal antagonistic to plant pathogens.</title>
        <authorList>
            <person name="Liu T."/>
        </authorList>
    </citation>
    <scope>NUCLEOTIDE SEQUENCE [LARGE SCALE GENOMIC DNA]</scope>
    <source>
        <strain evidence="2 3">FJ059</strain>
    </source>
</reference>
<comment type="caution">
    <text evidence="2">The sequence shown here is derived from an EMBL/GenBank/DDBJ whole genome shotgun (WGS) entry which is preliminary data.</text>
</comment>
<dbReference type="Proteomes" id="UP000826573">
    <property type="component" value="Unassembled WGS sequence"/>
</dbReference>
<evidence type="ECO:0000313" key="2">
    <source>
        <dbReference type="EMBL" id="KAH0525533.1"/>
    </source>
</evidence>
<keyword evidence="3" id="KW-1185">Reference proteome</keyword>
<proteinExistence type="predicted"/>
<feature type="region of interest" description="Disordered" evidence="1">
    <location>
        <begin position="31"/>
        <end position="92"/>
    </location>
</feature>
<protein>
    <submittedName>
        <fullName evidence="2">Uncharacterized protein</fullName>
    </submittedName>
</protein>
<organism evidence="2 3">
    <name type="scientific">Trichoderma semiorbis</name>
    <dbReference type="NCBI Taxonomy" id="1491008"/>
    <lineage>
        <taxon>Eukaryota</taxon>
        <taxon>Fungi</taxon>
        <taxon>Dikarya</taxon>
        <taxon>Ascomycota</taxon>
        <taxon>Pezizomycotina</taxon>
        <taxon>Sordariomycetes</taxon>
        <taxon>Hypocreomycetidae</taxon>
        <taxon>Hypocreales</taxon>
        <taxon>Hypocreaceae</taxon>
        <taxon>Trichoderma</taxon>
    </lineage>
</organism>
<accession>A0A9P8KQW7</accession>
<sequence>MPFTAEMALNSSFGSLMAEICAIVENQLPTESPQEDILQHGEDISNVTTTLEREQDTSQSTEQPCEEEEQGNNGEEEHTNKEPKVECTPAEVETKRTWTSQWETVFPKSKAVAKNLWYAAKSRTQNHIRTLLVRQHSPLLESKEVTIGGEYGRAKRSQRMTIGSLSRTILASWFSWMTTHVLDQRKIRVKIRVYNFGWEYFSSSSVKSCFFWGFCLWSTGYWIKRGVLEAYGISGLLELRDV</sequence>